<comment type="caution">
    <text evidence="1">The sequence shown here is derived from an EMBL/GenBank/DDBJ whole genome shotgun (WGS) entry which is preliminary data.</text>
</comment>
<keyword evidence="2" id="KW-1185">Reference proteome</keyword>
<reference evidence="1 2" key="1">
    <citation type="submission" date="2019-10" db="EMBL/GenBank/DDBJ databases">
        <title>Taxonomy of Antarctic Massilia spp.: description of Massilia rubra sp. nov., Massilia aquatica sp. nov., Massilia mucilaginosa sp. nov., Massilia frigida sp. nov. isolated from streams, lakes and regoliths.</title>
        <authorList>
            <person name="Holochova P."/>
            <person name="Sedlacek I."/>
            <person name="Kralova S."/>
            <person name="Maslanova I."/>
            <person name="Busse H.-J."/>
            <person name="Stankova E."/>
            <person name="Vrbovska V."/>
            <person name="Kovarovic V."/>
            <person name="Bartak M."/>
            <person name="Svec P."/>
            <person name="Pantucek R."/>
        </authorList>
    </citation>
    <scope>NUCLEOTIDE SEQUENCE [LARGE SCALE GENOMIC DNA]</scope>
    <source>
        <strain evidence="1 2">CCM 8695</strain>
    </source>
</reference>
<dbReference type="RefSeq" id="WP_167088685.1">
    <property type="nucleotide sequence ID" value="NZ_WHJG01000020.1"/>
</dbReference>
<evidence type="ECO:0008006" key="3">
    <source>
        <dbReference type="Google" id="ProtNLM"/>
    </source>
</evidence>
<evidence type="ECO:0000313" key="2">
    <source>
        <dbReference type="Proteomes" id="UP000621455"/>
    </source>
</evidence>
<gene>
    <name evidence="1" type="ORF">F2P44_19045</name>
</gene>
<evidence type="ECO:0000313" key="1">
    <source>
        <dbReference type="EMBL" id="NHZ81356.1"/>
    </source>
</evidence>
<dbReference type="Proteomes" id="UP000621455">
    <property type="component" value="Unassembled WGS sequence"/>
</dbReference>
<organism evidence="1 2">
    <name type="scientific">Massilia frigida</name>
    <dbReference type="NCBI Taxonomy" id="2609281"/>
    <lineage>
        <taxon>Bacteria</taxon>
        <taxon>Pseudomonadati</taxon>
        <taxon>Pseudomonadota</taxon>
        <taxon>Betaproteobacteria</taxon>
        <taxon>Burkholderiales</taxon>
        <taxon>Oxalobacteraceae</taxon>
        <taxon>Telluria group</taxon>
        <taxon>Massilia</taxon>
    </lineage>
</organism>
<accession>A0ABX0NDL5</accession>
<proteinExistence type="predicted"/>
<dbReference type="EMBL" id="WHJG01000020">
    <property type="protein sequence ID" value="NHZ81356.1"/>
    <property type="molecule type" value="Genomic_DNA"/>
</dbReference>
<name>A0ABX0NDL5_9BURK</name>
<sequence>MTPPTTPYTLPAMLNIDLNAQYFHPTIAGHWKTDSLPDFIGIIAGDGTMLALEETEDYVDRRPRYDIRPAGLTSIDSFAGNPENYFNEVTPYIHRAPIIGTEAYAICGEGVMGNEGFVAVVNPRGLVWAACFSVSNPFYEVRVVDHCVAATSTHEIIWRFPVVRPWEIGFTYLDF</sequence>
<protein>
    <recommendedName>
        <fullName evidence="3">CN hydrolase domain-containing protein</fullName>
    </recommendedName>
</protein>